<name>A0ABV0YDX7_9TELE</name>
<feature type="compositionally biased region" description="Basic and acidic residues" evidence="1">
    <location>
        <begin position="144"/>
        <end position="153"/>
    </location>
</feature>
<feature type="transmembrane region" description="Helical" evidence="2">
    <location>
        <begin position="262"/>
        <end position="287"/>
    </location>
</feature>
<accession>A0ABV0YDX7</accession>
<dbReference type="Proteomes" id="UP001469553">
    <property type="component" value="Unassembled WGS sequence"/>
</dbReference>
<feature type="region of interest" description="Disordered" evidence="1">
    <location>
        <begin position="144"/>
        <end position="178"/>
    </location>
</feature>
<keyword evidence="2" id="KW-0472">Membrane</keyword>
<keyword evidence="2" id="KW-0812">Transmembrane</keyword>
<dbReference type="EMBL" id="JAHRIP010029335">
    <property type="protein sequence ID" value="MEQ2291708.1"/>
    <property type="molecule type" value="Genomic_DNA"/>
</dbReference>
<organism evidence="3 4">
    <name type="scientific">Ameca splendens</name>
    <dbReference type="NCBI Taxonomy" id="208324"/>
    <lineage>
        <taxon>Eukaryota</taxon>
        <taxon>Metazoa</taxon>
        <taxon>Chordata</taxon>
        <taxon>Craniata</taxon>
        <taxon>Vertebrata</taxon>
        <taxon>Euteleostomi</taxon>
        <taxon>Actinopterygii</taxon>
        <taxon>Neopterygii</taxon>
        <taxon>Teleostei</taxon>
        <taxon>Neoteleostei</taxon>
        <taxon>Acanthomorphata</taxon>
        <taxon>Ovalentaria</taxon>
        <taxon>Atherinomorphae</taxon>
        <taxon>Cyprinodontiformes</taxon>
        <taxon>Goodeidae</taxon>
        <taxon>Ameca</taxon>
    </lineage>
</organism>
<feature type="transmembrane region" description="Helical" evidence="2">
    <location>
        <begin position="228"/>
        <end position="256"/>
    </location>
</feature>
<evidence type="ECO:0000256" key="2">
    <source>
        <dbReference type="SAM" id="Phobius"/>
    </source>
</evidence>
<sequence length="289" mass="32662">MTQVLRRGKVLTDLAIHQLVSGDSPEHTLEVLGQLIDWKTEWGRYSTGSMTVEILESERQRIIKGGGPSGSSVPQPASSGSSEPQQAASGLSEPRLILEEPVGRLPPLPRLIPEGPEGGLPPRPGPEHLLGFLWGVIMELRHVSKPDTPHDTPDTVPGRASTLLGRPPDLPPGSKSPPRFWPHRRLHGFLWPRRRPPRRLHLLRWLLRSRPPDRLHLSRWLQRPKNSCLALVGYFVLDFGSQGFFMVCFCLGFRFLLFFCSFQFLCFLYLLVILDFLCFGYFILVYCSA</sequence>
<keyword evidence="2" id="KW-1133">Transmembrane helix</keyword>
<reference evidence="3 4" key="1">
    <citation type="submission" date="2021-06" db="EMBL/GenBank/DDBJ databases">
        <authorList>
            <person name="Palmer J.M."/>
        </authorList>
    </citation>
    <scope>NUCLEOTIDE SEQUENCE [LARGE SCALE GENOMIC DNA]</scope>
    <source>
        <strain evidence="3 4">AS_MEX2019</strain>
        <tissue evidence="3">Muscle</tissue>
    </source>
</reference>
<proteinExistence type="predicted"/>
<feature type="compositionally biased region" description="Low complexity" evidence="1">
    <location>
        <begin position="70"/>
        <end position="82"/>
    </location>
</feature>
<comment type="caution">
    <text evidence="3">The sequence shown here is derived from an EMBL/GenBank/DDBJ whole genome shotgun (WGS) entry which is preliminary data.</text>
</comment>
<protein>
    <submittedName>
        <fullName evidence="3">Uncharacterized protein</fullName>
    </submittedName>
</protein>
<evidence type="ECO:0000313" key="4">
    <source>
        <dbReference type="Proteomes" id="UP001469553"/>
    </source>
</evidence>
<gene>
    <name evidence="3" type="ORF">AMECASPLE_015741</name>
</gene>
<evidence type="ECO:0000313" key="3">
    <source>
        <dbReference type="EMBL" id="MEQ2291708.1"/>
    </source>
</evidence>
<keyword evidence="4" id="KW-1185">Reference proteome</keyword>
<evidence type="ECO:0000256" key="1">
    <source>
        <dbReference type="SAM" id="MobiDB-lite"/>
    </source>
</evidence>
<feature type="region of interest" description="Disordered" evidence="1">
    <location>
        <begin position="105"/>
        <end position="124"/>
    </location>
</feature>
<feature type="region of interest" description="Disordered" evidence="1">
    <location>
        <begin position="63"/>
        <end position="95"/>
    </location>
</feature>